<protein>
    <submittedName>
        <fullName evidence="1">CLUMA_CG011846, isoform A</fullName>
    </submittedName>
</protein>
<organism evidence="1 2">
    <name type="scientific">Clunio marinus</name>
    <dbReference type="NCBI Taxonomy" id="568069"/>
    <lineage>
        <taxon>Eukaryota</taxon>
        <taxon>Metazoa</taxon>
        <taxon>Ecdysozoa</taxon>
        <taxon>Arthropoda</taxon>
        <taxon>Hexapoda</taxon>
        <taxon>Insecta</taxon>
        <taxon>Pterygota</taxon>
        <taxon>Neoptera</taxon>
        <taxon>Endopterygota</taxon>
        <taxon>Diptera</taxon>
        <taxon>Nematocera</taxon>
        <taxon>Chironomoidea</taxon>
        <taxon>Chironomidae</taxon>
        <taxon>Clunio</taxon>
    </lineage>
</organism>
<evidence type="ECO:0000313" key="1">
    <source>
        <dbReference type="EMBL" id="CRK98489.1"/>
    </source>
</evidence>
<name>A0A1J1IJ74_9DIPT</name>
<dbReference type="AlphaFoldDB" id="A0A1J1IJ74"/>
<gene>
    <name evidence="1" type="ORF">CLUMA_CG011846</name>
</gene>
<keyword evidence="2" id="KW-1185">Reference proteome</keyword>
<evidence type="ECO:0000313" key="2">
    <source>
        <dbReference type="Proteomes" id="UP000183832"/>
    </source>
</evidence>
<proteinExistence type="predicted"/>
<accession>A0A1J1IJ74</accession>
<reference evidence="1 2" key="1">
    <citation type="submission" date="2015-04" db="EMBL/GenBank/DDBJ databases">
        <authorList>
            <person name="Syromyatnikov M.Y."/>
            <person name="Popov V.N."/>
        </authorList>
    </citation>
    <scope>NUCLEOTIDE SEQUENCE [LARGE SCALE GENOMIC DNA]</scope>
</reference>
<dbReference type="EMBL" id="CVRI01000047">
    <property type="protein sequence ID" value="CRK98489.1"/>
    <property type="molecule type" value="Genomic_DNA"/>
</dbReference>
<dbReference type="Proteomes" id="UP000183832">
    <property type="component" value="Unassembled WGS sequence"/>
</dbReference>
<sequence>MKGENNEKLSALLIQLHIMHYCEKQSEINSRRVNTSQMTHISSRIFAELHVIPKVAEVTTTPSTRLQSTREFGDFIFWFTIQVQNITAHQSKTHKGFIDEK</sequence>